<gene>
    <name evidence="5" type="ORF">EGT74_17635</name>
</gene>
<dbReference type="CDD" id="cd00603">
    <property type="entry name" value="IPT_PCSR"/>
    <property type="match status" value="1"/>
</dbReference>
<evidence type="ECO:0000313" key="6">
    <source>
        <dbReference type="Proteomes" id="UP000278351"/>
    </source>
</evidence>
<dbReference type="Gene3D" id="2.40.10.500">
    <property type="match status" value="1"/>
</dbReference>
<dbReference type="AlphaFoldDB" id="A0A3N4PQ89"/>
<organism evidence="5 6">
    <name type="scientific">Chitinophaga lutea</name>
    <dbReference type="NCBI Taxonomy" id="2488634"/>
    <lineage>
        <taxon>Bacteria</taxon>
        <taxon>Pseudomonadati</taxon>
        <taxon>Bacteroidota</taxon>
        <taxon>Chitinophagia</taxon>
        <taxon>Chitinophagales</taxon>
        <taxon>Chitinophagaceae</taxon>
        <taxon>Chitinophaga</taxon>
    </lineage>
</organism>
<dbReference type="SUPFAM" id="SSF101898">
    <property type="entry name" value="NHL repeat"/>
    <property type="match status" value="1"/>
</dbReference>
<accession>A0A3N4PQ89</accession>
<reference evidence="5 6" key="1">
    <citation type="submission" date="2018-11" db="EMBL/GenBank/DDBJ databases">
        <title>Chitinophaga lutea sp.nov., isolate from arsenic contaminated soil.</title>
        <authorList>
            <person name="Zong Y."/>
        </authorList>
    </citation>
    <scope>NUCLEOTIDE SEQUENCE [LARGE SCALE GENOMIC DNA]</scope>
    <source>
        <strain evidence="5 6">ZY74</strain>
    </source>
</reference>
<keyword evidence="1" id="KW-0677">Repeat</keyword>
<dbReference type="Pfam" id="PF01833">
    <property type="entry name" value="TIG"/>
    <property type="match status" value="1"/>
</dbReference>
<dbReference type="InterPro" id="IPR002909">
    <property type="entry name" value="IPT_dom"/>
</dbReference>
<dbReference type="Pfam" id="PF01436">
    <property type="entry name" value="NHL"/>
    <property type="match status" value="1"/>
</dbReference>
<dbReference type="Gene3D" id="2.60.40.10">
    <property type="entry name" value="Immunoglobulins"/>
    <property type="match status" value="1"/>
</dbReference>
<dbReference type="PANTHER" id="PTHR13833:SF71">
    <property type="entry name" value="NHL DOMAIN-CONTAINING PROTEIN"/>
    <property type="match status" value="1"/>
</dbReference>
<feature type="signal peptide" evidence="3">
    <location>
        <begin position="1"/>
        <end position="18"/>
    </location>
</feature>
<evidence type="ECO:0000259" key="4">
    <source>
        <dbReference type="SMART" id="SM00429"/>
    </source>
</evidence>
<evidence type="ECO:0000256" key="2">
    <source>
        <dbReference type="PROSITE-ProRule" id="PRU00504"/>
    </source>
</evidence>
<evidence type="ECO:0000313" key="5">
    <source>
        <dbReference type="EMBL" id="RPE09978.1"/>
    </source>
</evidence>
<dbReference type="InterPro" id="IPR013783">
    <property type="entry name" value="Ig-like_fold"/>
</dbReference>
<evidence type="ECO:0000256" key="3">
    <source>
        <dbReference type="SAM" id="SignalP"/>
    </source>
</evidence>
<dbReference type="RefSeq" id="WP_123848945.1">
    <property type="nucleotide sequence ID" value="NZ_RPDH01000002.1"/>
</dbReference>
<keyword evidence="3" id="KW-0732">Signal</keyword>
<feature type="repeat" description="NHL" evidence="2">
    <location>
        <begin position="384"/>
        <end position="420"/>
    </location>
</feature>
<sequence>MKKFIYILLAAATAMVSAGCNKDKGFAHNPSAPVVIDKFTPAAGGAGTEVLLYGTNFSTDTNGVTVTVNGVKAIVEGVVEDRILIVIPTKAGTGPIEVSINGNKGKSKDAFQYQPSYTATTLAGNGSAGYSDGKGTDAVFNIGNRCGLDVDDAGNVYVAEGENRRIRKITPGGVVTTLAGNGNWGYKEGKGTEAEFFVPIDVAVDAQGNIITSDPAAWTIRKITPDGTTTLIGWFEAWGLGIDKRNGKIYFADAKKPGSIYEVTADGNSTKIITGLDYPSDVAVDSKGNLFVVQNGSSVISEFKAGTWAPGVTIGQAGQTGLVNGAATAAKFDFPWGIAIDRNDNLFIAGNGTWDGSPVNSNQCIRFVEAGTWKVSTYTGGSTAGFKDGTGSAALFNAPTGVAVAKDGLVYVSDRKNNRIRKVIAE</sequence>
<dbReference type="EMBL" id="RPDH01000002">
    <property type="protein sequence ID" value="RPE09978.1"/>
    <property type="molecule type" value="Genomic_DNA"/>
</dbReference>
<dbReference type="PROSITE" id="PS51125">
    <property type="entry name" value="NHL"/>
    <property type="match status" value="1"/>
</dbReference>
<dbReference type="Proteomes" id="UP000278351">
    <property type="component" value="Unassembled WGS sequence"/>
</dbReference>
<evidence type="ECO:0000256" key="1">
    <source>
        <dbReference type="ARBA" id="ARBA00022737"/>
    </source>
</evidence>
<dbReference type="OrthoDB" id="791543at2"/>
<dbReference type="InterPro" id="IPR014756">
    <property type="entry name" value="Ig_E-set"/>
</dbReference>
<dbReference type="InterPro" id="IPR011042">
    <property type="entry name" value="6-blade_b-propeller_TolB-like"/>
</dbReference>
<dbReference type="PANTHER" id="PTHR13833">
    <property type="match status" value="1"/>
</dbReference>
<protein>
    <recommendedName>
        <fullName evidence="4">IPT/TIG domain-containing protein</fullName>
    </recommendedName>
</protein>
<comment type="caution">
    <text evidence="5">The sequence shown here is derived from an EMBL/GenBank/DDBJ whole genome shotgun (WGS) entry which is preliminary data.</text>
</comment>
<dbReference type="SUPFAM" id="SSF81296">
    <property type="entry name" value="E set domains"/>
    <property type="match status" value="1"/>
</dbReference>
<dbReference type="Gene3D" id="2.120.10.30">
    <property type="entry name" value="TolB, C-terminal domain"/>
    <property type="match status" value="2"/>
</dbReference>
<dbReference type="PROSITE" id="PS51257">
    <property type="entry name" value="PROKAR_LIPOPROTEIN"/>
    <property type="match status" value="1"/>
</dbReference>
<feature type="domain" description="IPT/TIG" evidence="4">
    <location>
        <begin position="33"/>
        <end position="114"/>
    </location>
</feature>
<keyword evidence="6" id="KW-1185">Reference proteome</keyword>
<feature type="chain" id="PRO_5018016841" description="IPT/TIG domain-containing protein" evidence="3">
    <location>
        <begin position="19"/>
        <end position="426"/>
    </location>
</feature>
<dbReference type="InterPro" id="IPR001258">
    <property type="entry name" value="NHL_repeat"/>
</dbReference>
<dbReference type="SMART" id="SM00429">
    <property type="entry name" value="IPT"/>
    <property type="match status" value="1"/>
</dbReference>
<proteinExistence type="predicted"/>
<name>A0A3N4PQ89_9BACT</name>